<name>A0A674EQW9_SALTR</name>
<keyword evidence="2" id="KW-1185">Reference proteome</keyword>
<evidence type="ECO:0000313" key="2">
    <source>
        <dbReference type="Proteomes" id="UP000472277"/>
    </source>
</evidence>
<dbReference type="Proteomes" id="UP000472277">
    <property type="component" value="Chromosome 27"/>
</dbReference>
<accession>A0A674EQW9</accession>
<proteinExistence type="predicted"/>
<dbReference type="Ensembl" id="ENSSTUT00000118397.1">
    <property type="protein sequence ID" value="ENSSTUP00000110596.1"/>
    <property type="gene ID" value="ENSSTUG00000049040.1"/>
</dbReference>
<sequence>MKVFILGARLVYFLPNEEILVSLSLVIMSLFFFKVDLEILPIDGNPQSSHGRLYVKLISLPLGTSVTTVQYWCVCSDTFFYYCQLRKQGINSMEIRQVSTRIPLAKVPFIMRALGLFPIEQELEDMQNEVKFSRYAETVKYVTDIDLEEFIKVYFVGIYNLLTLCLYDKLAEFFTTLVELNPEGEI</sequence>
<dbReference type="InParanoid" id="A0A674EQW9"/>
<reference evidence="1" key="1">
    <citation type="submission" date="2025-08" db="UniProtKB">
        <authorList>
            <consortium name="Ensembl"/>
        </authorList>
    </citation>
    <scope>IDENTIFICATION</scope>
</reference>
<dbReference type="AlphaFoldDB" id="A0A674EQW9"/>
<reference evidence="1" key="2">
    <citation type="submission" date="2025-09" db="UniProtKB">
        <authorList>
            <consortium name="Ensembl"/>
        </authorList>
    </citation>
    <scope>IDENTIFICATION</scope>
</reference>
<evidence type="ECO:0000313" key="1">
    <source>
        <dbReference type="Ensembl" id="ENSSTUP00000110596.1"/>
    </source>
</evidence>
<dbReference type="GeneTree" id="ENSGT00390000013370"/>
<organism evidence="1 2">
    <name type="scientific">Salmo trutta</name>
    <name type="common">Brown trout</name>
    <dbReference type="NCBI Taxonomy" id="8032"/>
    <lineage>
        <taxon>Eukaryota</taxon>
        <taxon>Metazoa</taxon>
        <taxon>Chordata</taxon>
        <taxon>Craniata</taxon>
        <taxon>Vertebrata</taxon>
        <taxon>Euteleostomi</taxon>
        <taxon>Actinopterygii</taxon>
        <taxon>Neopterygii</taxon>
        <taxon>Teleostei</taxon>
        <taxon>Protacanthopterygii</taxon>
        <taxon>Salmoniformes</taxon>
        <taxon>Salmonidae</taxon>
        <taxon>Salmoninae</taxon>
        <taxon>Salmo</taxon>
    </lineage>
</organism>
<protein>
    <submittedName>
        <fullName evidence="1">Uncharacterized protein</fullName>
    </submittedName>
</protein>